<gene>
    <name evidence="1" type="ORF">Gotri_019426</name>
</gene>
<comment type="caution">
    <text evidence="1">The sequence shown here is derived from an EMBL/GenBank/DDBJ whole genome shotgun (WGS) entry which is preliminary data.</text>
</comment>
<accession>A0A7J9ECZ0</accession>
<dbReference type="EMBL" id="JABEZW010000007">
    <property type="protein sequence ID" value="MBA0770867.1"/>
    <property type="molecule type" value="Genomic_DNA"/>
</dbReference>
<evidence type="ECO:0000313" key="2">
    <source>
        <dbReference type="Proteomes" id="UP000593568"/>
    </source>
</evidence>
<dbReference type="AlphaFoldDB" id="A0A7J9ECZ0"/>
<evidence type="ECO:0000313" key="1">
    <source>
        <dbReference type="EMBL" id="MBA0770867.1"/>
    </source>
</evidence>
<organism evidence="1 2">
    <name type="scientific">Gossypium trilobum</name>
    <dbReference type="NCBI Taxonomy" id="34281"/>
    <lineage>
        <taxon>Eukaryota</taxon>
        <taxon>Viridiplantae</taxon>
        <taxon>Streptophyta</taxon>
        <taxon>Embryophyta</taxon>
        <taxon>Tracheophyta</taxon>
        <taxon>Spermatophyta</taxon>
        <taxon>Magnoliopsida</taxon>
        <taxon>eudicotyledons</taxon>
        <taxon>Gunneridae</taxon>
        <taxon>Pentapetalae</taxon>
        <taxon>rosids</taxon>
        <taxon>malvids</taxon>
        <taxon>Malvales</taxon>
        <taxon>Malvaceae</taxon>
        <taxon>Malvoideae</taxon>
        <taxon>Gossypium</taxon>
    </lineage>
</organism>
<reference evidence="1 2" key="1">
    <citation type="journal article" date="2019" name="Genome Biol. Evol.">
        <title>Insights into the evolution of the New World diploid cottons (Gossypium, subgenus Houzingenia) based on genome sequencing.</title>
        <authorList>
            <person name="Grover C.E."/>
            <person name="Arick M.A. 2nd"/>
            <person name="Thrash A."/>
            <person name="Conover J.L."/>
            <person name="Sanders W.S."/>
            <person name="Peterson D.G."/>
            <person name="Frelichowski J.E."/>
            <person name="Scheffler J.A."/>
            <person name="Scheffler B.E."/>
            <person name="Wendel J.F."/>
        </authorList>
    </citation>
    <scope>NUCLEOTIDE SEQUENCE [LARGE SCALE GENOMIC DNA]</scope>
    <source>
        <strain evidence="1">8</strain>
        <tissue evidence="1">Leaf</tissue>
    </source>
</reference>
<keyword evidence="2" id="KW-1185">Reference proteome</keyword>
<dbReference type="Proteomes" id="UP000593568">
    <property type="component" value="Unassembled WGS sequence"/>
</dbReference>
<protein>
    <submittedName>
        <fullName evidence="1">Uncharacterized protein</fullName>
    </submittedName>
</protein>
<name>A0A7J9ECZ0_9ROSI</name>
<sequence>MAILQSLQNEDSIGRGSLYRQRKGWLSVSLRTKVIITKRSQENTWPIEEHLQVIPSELEIIK</sequence>
<proteinExistence type="predicted"/>